<evidence type="ECO:0000313" key="2">
    <source>
        <dbReference type="Proteomes" id="UP000199159"/>
    </source>
</evidence>
<organism evidence="1 2">
    <name type="scientific">Litchfieldia salsa</name>
    <dbReference type="NCBI Taxonomy" id="930152"/>
    <lineage>
        <taxon>Bacteria</taxon>
        <taxon>Bacillati</taxon>
        <taxon>Bacillota</taxon>
        <taxon>Bacilli</taxon>
        <taxon>Bacillales</taxon>
        <taxon>Bacillaceae</taxon>
        <taxon>Litchfieldia</taxon>
    </lineage>
</organism>
<sequence length="165" mass="18772">METIILLTGNVKYNITLDPGVWIFDDRKVDLTTYFDSEKKSENLIEKYTKEVSAHWDREIKEGAIIPPTTQSEKKFKKTEILNGTFGIHFHDFLKHSSPTQDAKNLKIVTTTETVVISLQEAFDAILGFSLNGKPLKEDGPVHFYFGDGSNRHNPIKGITKFIIE</sequence>
<dbReference type="Proteomes" id="UP000199159">
    <property type="component" value="Unassembled WGS sequence"/>
</dbReference>
<keyword evidence="2" id="KW-1185">Reference proteome</keyword>
<dbReference type="OrthoDB" id="2404998at2"/>
<dbReference type="AlphaFoldDB" id="A0A1H0RHV6"/>
<proteinExistence type="predicted"/>
<evidence type="ECO:0000313" key="1">
    <source>
        <dbReference type="EMBL" id="SDP29031.1"/>
    </source>
</evidence>
<dbReference type="STRING" id="930152.SAMN05216565_102220"/>
<dbReference type="EMBL" id="FNJU01000002">
    <property type="protein sequence ID" value="SDP29031.1"/>
    <property type="molecule type" value="Genomic_DNA"/>
</dbReference>
<protein>
    <recommendedName>
        <fullName evidence="3">Peptidyl-prolyl cis-trans isomerase</fullName>
    </recommendedName>
</protein>
<gene>
    <name evidence="1" type="ORF">SAMN05216565_102220</name>
</gene>
<dbReference type="RefSeq" id="WP_090850542.1">
    <property type="nucleotide sequence ID" value="NZ_FNJU01000002.1"/>
</dbReference>
<accession>A0A1H0RHV6</accession>
<name>A0A1H0RHV6_9BACI</name>
<reference evidence="2" key="1">
    <citation type="submission" date="2016-10" db="EMBL/GenBank/DDBJ databases">
        <authorList>
            <person name="Varghese N."/>
            <person name="Submissions S."/>
        </authorList>
    </citation>
    <scope>NUCLEOTIDE SEQUENCE [LARGE SCALE GENOMIC DNA]</scope>
    <source>
        <strain evidence="2">IBRC-M10078</strain>
    </source>
</reference>
<evidence type="ECO:0008006" key="3">
    <source>
        <dbReference type="Google" id="ProtNLM"/>
    </source>
</evidence>